<dbReference type="HOGENOM" id="CLU_000445_89_20_9"/>
<feature type="domain" description="Histidine kinase" evidence="9">
    <location>
        <begin position="306"/>
        <end position="525"/>
    </location>
</feature>
<dbReference type="FunFam" id="3.30.565.10:FF:000037">
    <property type="entry name" value="Hybrid sensor histidine kinase/response regulator"/>
    <property type="match status" value="1"/>
</dbReference>
<sequence>MKSQNDEIRDIKIEELIDYSIQLKFNYDIMKRAKNKNKENYLDLSFILNSISEGFILLDEEFKINFLNKAAKEIFQFNDVSIEKDLTYKNREEIKKYSKDIINIYDEYILKHEILKKKAIKIQVKDKVKYISISSTIVEEKDNSLQTSKTIITLNDVTEATINEMISEEQKFFIDEIVNNIDLPLCVYLFPSGEMKYINEKMKKAMRLNSGYINNIFKVQDQTMHETLMEVFKELDATRCPKNYDPIAVVDENNKTVYYRLKFIPYENRDGEIKYVYLYGIDVTKEIKHSLELEKVNFMKNEFFNLISHELRTPLTLIYSSIQLANEIYKTEITENLDKTLTRINKNTGRLLKLVNNILDISKLEAGYMVLNITNTEIVSNTEDIVESVIYHSNMKNVNVVFDTYEEEVYVHVDKEKYERIVLNLLSNAIKFSNDNKSIFVTMDFTENHFILSVKDQGVGIPKEKISTIFNRFYQVDNSLTRNAEGTGLGLSLVQKLVDLMDGEISVDSEEGVGTTFTVKLPRISKGDVQEELKEISDSALGKKAIIEFSDVIK</sequence>
<reference evidence="10 11" key="1">
    <citation type="submission" date="2010-08" db="EMBL/GenBank/DDBJ databases">
        <title>Complete sequence of Clostridium cellulovorans 743B.</title>
        <authorList>
            <consortium name="US DOE Joint Genome Institute"/>
            <person name="Lucas S."/>
            <person name="Copeland A."/>
            <person name="Lapidus A."/>
            <person name="Cheng J.-F."/>
            <person name="Bruce D."/>
            <person name="Goodwin L."/>
            <person name="Pitluck S."/>
            <person name="Chertkov O."/>
            <person name="Detter J.C."/>
            <person name="Han C."/>
            <person name="Tapia R."/>
            <person name="Land M."/>
            <person name="Hauser L."/>
            <person name="Chang Y.-J."/>
            <person name="Jeffries C."/>
            <person name="Kyrpides N."/>
            <person name="Ivanova N."/>
            <person name="Mikhailova N."/>
            <person name="Hemme C.L."/>
            <person name="Woyke T."/>
        </authorList>
    </citation>
    <scope>NUCLEOTIDE SEQUENCE [LARGE SCALE GENOMIC DNA]</scope>
    <source>
        <strain evidence="11">ATCC 35296 / DSM 3052 / OCM 3 / 743B</strain>
    </source>
</reference>
<dbReference type="SUPFAM" id="SSF47384">
    <property type="entry name" value="Homodimeric domain of signal transducing histidine kinase"/>
    <property type="match status" value="1"/>
</dbReference>
<dbReference type="Gene3D" id="3.30.450.20">
    <property type="entry name" value="PAS domain"/>
    <property type="match status" value="2"/>
</dbReference>
<evidence type="ECO:0000259" key="9">
    <source>
        <dbReference type="PROSITE" id="PS50109"/>
    </source>
</evidence>
<dbReference type="InterPro" id="IPR036890">
    <property type="entry name" value="HATPase_C_sf"/>
</dbReference>
<dbReference type="SMART" id="SM00387">
    <property type="entry name" value="HATPase_c"/>
    <property type="match status" value="1"/>
</dbReference>
<dbReference type="Pfam" id="PF02518">
    <property type="entry name" value="HATPase_c"/>
    <property type="match status" value="1"/>
</dbReference>
<evidence type="ECO:0000256" key="4">
    <source>
        <dbReference type="ARBA" id="ARBA00022679"/>
    </source>
</evidence>
<protein>
    <recommendedName>
        <fullName evidence="2">histidine kinase</fullName>
        <ecNumber evidence="2">2.7.13.3</ecNumber>
    </recommendedName>
</protein>
<evidence type="ECO:0000313" key="10">
    <source>
        <dbReference type="EMBL" id="ADL52086.1"/>
    </source>
</evidence>
<accession>D9SPV0</accession>
<dbReference type="PRINTS" id="PR00344">
    <property type="entry name" value="BCTRLSENSOR"/>
</dbReference>
<dbReference type="EC" id="2.7.13.3" evidence="2"/>
<evidence type="ECO:0000256" key="5">
    <source>
        <dbReference type="ARBA" id="ARBA00022741"/>
    </source>
</evidence>
<dbReference type="CDD" id="cd00082">
    <property type="entry name" value="HisKA"/>
    <property type="match status" value="1"/>
</dbReference>
<name>D9SPV0_CLOC7</name>
<dbReference type="STRING" id="573061.Clocel_2370"/>
<gene>
    <name evidence="10" type="ordered locus">Clocel_2370</name>
</gene>
<organism evidence="10 11">
    <name type="scientific">Clostridium cellulovorans (strain ATCC 35296 / DSM 3052 / OCM 3 / 743B)</name>
    <dbReference type="NCBI Taxonomy" id="573061"/>
    <lineage>
        <taxon>Bacteria</taxon>
        <taxon>Bacillati</taxon>
        <taxon>Bacillota</taxon>
        <taxon>Clostridia</taxon>
        <taxon>Eubacteriales</taxon>
        <taxon>Clostridiaceae</taxon>
        <taxon>Clostridium</taxon>
    </lineage>
</organism>
<dbReference type="KEGG" id="ccb:Clocel_2370"/>
<dbReference type="InterPro" id="IPR004358">
    <property type="entry name" value="Sig_transdc_His_kin-like_C"/>
</dbReference>
<keyword evidence="8" id="KW-0902">Two-component regulatory system</keyword>
<dbReference type="AlphaFoldDB" id="D9SPV0"/>
<evidence type="ECO:0000313" key="11">
    <source>
        <dbReference type="Proteomes" id="UP000002730"/>
    </source>
</evidence>
<dbReference type="SMART" id="SM00388">
    <property type="entry name" value="HisKA"/>
    <property type="match status" value="1"/>
</dbReference>
<dbReference type="Pfam" id="PF00512">
    <property type="entry name" value="HisKA"/>
    <property type="match status" value="1"/>
</dbReference>
<keyword evidence="11" id="KW-1185">Reference proteome</keyword>
<dbReference type="PANTHER" id="PTHR43547:SF2">
    <property type="entry name" value="HYBRID SIGNAL TRANSDUCTION HISTIDINE KINASE C"/>
    <property type="match status" value="1"/>
</dbReference>
<evidence type="ECO:0000256" key="7">
    <source>
        <dbReference type="ARBA" id="ARBA00022840"/>
    </source>
</evidence>
<dbReference type="EMBL" id="CP002160">
    <property type="protein sequence ID" value="ADL52086.1"/>
    <property type="molecule type" value="Genomic_DNA"/>
</dbReference>
<dbReference type="InterPro" id="IPR036097">
    <property type="entry name" value="HisK_dim/P_sf"/>
</dbReference>
<keyword evidence="5" id="KW-0547">Nucleotide-binding</keyword>
<dbReference type="InterPro" id="IPR005467">
    <property type="entry name" value="His_kinase_dom"/>
</dbReference>
<keyword evidence="7" id="KW-0067">ATP-binding</keyword>
<dbReference type="PROSITE" id="PS50109">
    <property type="entry name" value="HIS_KIN"/>
    <property type="match status" value="1"/>
</dbReference>
<evidence type="ECO:0000256" key="8">
    <source>
        <dbReference type="ARBA" id="ARBA00023012"/>
    </source>
</evidence>
<proteinExistence type="predicted"/>
<dbReference type="eggNOG" id="COG5002">
    <property type="taxonomic scope" value="Bacteria"/>
</dbReference>
<dbReference type="Gene3D" id="1.10.287.130">
    <property type="match status" value="1"/>
</dbReference>
<dbReference type="Gene3D" id="3.30.565.10">
    <property type="entry name" value="Histidine kinase-like ATPase, C-terminal domain"/>
    <property type="match status" value="1"/>
</dbReference>
<dbReference type="OrthoDB" id="9813394at2"/>
<dbReference type="InterPro" id="IPR003661">
    <property type="entry name" value="HisK_dim/P_dom"/>
</dbReference>
<dbReference type="PANTHER" id="PTHR43547">
    <property type="entry name" value="TWO-COMPONENT HISTIDINE KINASE"/>
    <property type="match status" value="1"/>
</dbReference>
<evidence type="ECO:0000256" key="1">
    <source>
        <dbReference type="ARBA" id="ARBA00000085"/>
    </source>
</evidence>
<dbReference type="GO" id="GO:0000155">
    <property type="term" value="F:phosphorelay sensor kinase activity"/>
    <property type="evidence" value="ECO:0007669"/>
    <property type="project" value="InterPro"/>
</dbReference>
<evidence type="ECO:0000256" key="2">
    <source>
        <dbReference type="ARBA" id="ARBA00012438"/>
    </source>
</evidence>
<keyword evidence="6 10" id="KW-0418">Kinase</keyword>
<evidence type="ECO:0000256" key="3">
    <source>
        <dbReference type="ARBA" id="ARBA00022553"/>
    </source>
</evidence>
<keyword evidence="3" id="KW-0597">Phosphoprotein</keyword>
<dbReference type="RefSeq" id="WP_010075429.1">
    <property type="nucleotide sequence ID" value="NC_014393.1"/>
</dbReference>
<dbReference type="GO" id="GO:0005524">
    <property type="term" value="F:ATP binding"/>
    <property type="evidence" value="ECO:0007669"/>
    <property type="project" value="UniProtKB-KW"/>
</dbReference>
<dbReference type="SUPFAM" id="SSF55874">
    <property type="entry name" value="ATPase domain of HSP90 chaperone/DNA topoisomerase II/histidine kinase"/>
    <property type="match status" value="1"/>
</dbReference>
<keyword evidence="4" id="KW-0808">Transferase</keyword>
<dbReference type="InterPro" id="IPR003594">
    <property type="entry name" value="HATPase_dom"/>
</dbReference>
<comment type="catalytic activity">
    <reaction evidence="1">
        <text>ATP + protein L-histidine = ADP + protein N-phospho-L-histidine.</text>
        <dbReference type="EC" id="2.7.13.3"/>
    </reaction>
</comment>
<evidence type="ECO:0000256" key="6">
    <source>
        <dbReference type="ARBA" id="ARBA00022777"/>
    </source>
</evidence>
<dbReference type="Proteomes" id="UP000002730">
    <property type="component" value="Chromosome"/>
</dbReference>
<dbReference type="CDD" id="cd16922">
    <property type="entry name" value="HATPase_EvgS-ArcB-TorS-like"/>
    <property type="match status" value="1"/>
</dbReference>